<keyword evidence="5" id="KW-0812">Transmembrane</keyword>
<keyword evidence="5" id="KW-0472">Membrane</keyword>
<dbReference type="CDD" id="cd06427">
    <property type="entry name" value="CESA_like_2"/>
    <property type="match status" value="1"/>
</dbReference>
<evidence type="ECO:0000313" key="9">
    <source>
        <dbReference type="Proteomes" id="UP000693672"/>
    </source>
</evidence>
<keyword evidence="9" id="KW-1185">Reference proteome</keyword>
<evidence type="ECO:0000313" key="8">
    <source>
        <dbReference type="EMBL" id="CAG7626794.1"/>
    </source>
</evidence>
<evidence type="ECO:0000256" key="3">
    <source>
        <dbReference type="ARBA" id="ARBA00022679"/>
    </source>
</evidence>
<evidence type="ECO:0000256" key="4">
    <source>
        <dbReference type="SAM" id="Coils"/>
    </source>
</evidence>
<protein>
    <recommendedName>
        <fullName evidence="10">Glycosyl transferase</fullName>
    </recommendedName>
</protein>
<proteinExistence type="inferred from homology"/>
<dbReference type="InterPro" id="IPR001173">
    <property type="entry name" value="Glyco_trans_2-like"/>
</dbReference>
<keyword evidence="3" id="KW-0808">Transferase</keyword>
<dbReference type="EMBL" id="CAJVAS010000011">
    <property type="protein sequence ID" value="CAG7626794.1"/>
    <property type="molecule type" value="Genomic_DNA"/>
</dbReference>
<feature type="transmembrane region" description="Helical" evidence="5">
    <location>
        <begin position="687"/>
        <end position="715"/>
    </location>
</feature>
<dbReference type="AlphaFoldDB" id="A0A916NQK9"/>
<evidence type="ECO:0000259" key="6">
    <source>
        <dbReference type="Pfam" id="PF05157"/>
    </source>
</evidence>
<keyword evidence="4" id="KW-0175">Coiled coil</keyword>
<evidence type="ECO:0000256" key="5">
    <source>
        <dbReference type="SAM" id="Phobius"/>
    </source>
</evidence>
<feature type="coiled-coil region" evidence="4">
    <location>
        <begin position="25"/>
        <end position="80"/>
    </location>
</feature>
<accession>A0A916NQK9</accession>
<reference evidence="8" key="1">
    <citation type="submission" date="2021-06" db="EMBL/GenBank/DDBJ databases">
        <authorList>
            <person name="Criscuolo A."/>
        </authorList>
    </citation>
    <scope>NUCLEOTIDE SEQUENCE</scope>
    <source>
        <strain evidence="8">CIP111600</strain>
    </source>
</reference>
<evidence type="ECO:0000259" key="7">
    <source>
        <dbReference type="Pfam" id="PF13632"/>
    </source>
</evidence>
<keyword evidence="2" id="KW-0328">Glycosyltransferase</keyword>
<name>A0A916NQK9_9BACL</name>
<dbReference type="RefSeq" id="WP_218092622.1">
    <property type="nucleotide sequence ID" value="NZ_CAJVAS010000011.1"/>
</dbReference>
<feature type="transmembrane region" description="Helical" evidence="5">
    <location>
        <begin position="735"/>
        <end position="756"/>
    </location>
</feature>
<comment type="caution">
    <text evidence="8">The sequence shown here is derived from an EMBL/GenBank/DDBJ whole genome shotgun (WGS) entry which is preliminary data.</text>
</comment>
<dbReference type="GO" id="GO:0016757">
    <property type="term" value="F:glycosyltransferase activity"/>
    <property type="evidence" value="ECO:0007669"/>
    <property type="project" value="UniProtKB-KW"/>
</dbReference>
<organism evidence="8 9">
    <name type="scientific">Paenibacillus solanacearum</name>
    <dbReference type="NCBI Taxonomy" id="2048548"/>
    <lineage>
        <taxon>Bacteria</taxon>
        <taxon>Bacillati</taxon>
        <taxon>Bacillota</taxon>
        <taxon>Bacilli</taxon>
        <taxon>Bacillales</taxon>
        <taxon>Paenibacillaceae</taxon>
        <taxon>Paenibacillus</taxon>
    </lineage>
</organism>
<feature type="domain" description="Glycosyltransferase 2-like" evidence="7">
    <location>
        <begin position="479"/>
        <end position="673"/>
    </location>
</feature>
<gene>
    <name evidence="8" type="ORF">PAESOLCIP111_02851</name>
</gene>
<dbReference type="Pfam" id="PF05157">
    <property type="entry name" value="MshEN"/>
    <property type="match status" value="1"/>
</dbReference>
<dbReference type="InterPro" id="IPR007831">
    <property type="entry name" value="T2SS_GspE_N"/>
</dbReference>
<feature type="transmembrane region" description="Helical" evidence="5">
    <location>
        <begin position="350"/>
        <end position="370"/>
    </location>
</feature>
<evidence type="ECO:0000256" key="2">
    <source>
        <dbReference type="ARBA" id="ARBA00022676"/>
    </source>
</evidence>
<evidence type="ECO:0008006" key="10">
    <source>
        <dbReference type="Google" id="ProtNLM"/>
    </source>
</evidence>
<feature type="transmembrane region" description="Helical" evidence="5">
    <location>
        <begin position="645"/>
        <end position="675"/>
    </location>
</feature>
<dbReference type="Pfam" id="PF13632">
    <property type="entry name" value="Glyco_trans_2_3"/>
    <property type="match status" value="1"/>
</dbReference>
<evidence type="ECO:0000256" key="1">
    <source>
        <dbReference type="ARBA" id="ARBA00006739"/>
    </source>
</evidence>
<dbReference type="PANTHER" id="PTHR43630">
    <property type="entry name" value="POLY-BETA-1,6-N-ACETYL-D-GLUCOSAMINE SYNTHASE"/>
    <property type="match status" value="1"/>
</dbReference>
<comment type="similarity">
    <text evidence="1">Belongs to the glycosyltransferase 2 family.</text>
</comment>
<feature type="domain" description="Type II secretion system protein GspE N-terminal" evidence="6">
    <location>
        <begin position="228"/>
        <end position="296"/>
    </location>
</feature>
<feature type="transmembrane region" description="Helical" evidence="5">
    <location>
        <begin position="323"/>
        <end position="344"/>
    </location>
</feature>
<sequence length="786" mass="91252">MDSKKPESVVPFRRALFGYPLQWTRQQAAEREERLNRERELLLREEREGQNRVRELEEQLRYLKEQLEQTNRSVDLLLNQKMLIMNREDYRMRLDDPVDNGKIKLGDLLLTEGLLTEEQLNQAIQYQEKVGGRLGDIVVDLGLVTKERLEPVVGRQNEKGRLGDLLVEAGAITPEQLETALEFQRKSGGLLGDILTSLRFIEPELLYRYIANQNNLGRIGNELSFDDLIKLPEYLARELNAVVINQDMNRFLVAVGNPLTDRALKEIEHHLGMPVEQVMATHEEMEFFWKRVYPAELMEESTQKLVNEQPQNSAHVTFTTPQLAVAGICAFLFVVALGLDWFHTLIVVNIAIQLFYFAMTLFKFMIVMYGTRDFAQFRFKQEEVDAVDERTLPVYTILVPMYKESEVIPYLLGNIEQLDYPKAKLDVRLLIEEDDTEAQELLGKMKLPPYYTTIVVPHSLPKTKPKACNYGLIRARGEYVVIYDAEDRPDPDQLKKVHLTFLKSPKECACVQAKLNYFNSEQNLLTRWFTHEYSMWFELLLPGVMQLDIPIPLGGTSNHFKMAILKEINAWDPYNVTEDADLGIRLYKSGYSTAIVDSRTWEEANSRVGNWIRQRSRWIKGYMQTWLVHMRNPVQLYRELGLKGFLGFQVMVLSTPLLPLLNPFYWVMLVLWYGWKMHWIPQFFPGVIYYLAAVEFLIGNFLFVFSNVAGVYWVIHDLEKRKENVFSYGLVKYALLTPIYWVMMSIAAVKAAWQLITKPFYWEKTTHGLAKHKPPSTGGETIQEGG</sequence>
<dbReference type="Proteomes" id="UP000693672">
    <property type="component" value="Unassembled WGS sequence"/>
</dbReference>
<dbReference type="PANTHER" id="PTHR43630:SF1">
    <property type="entry name" value="POLY-BETA-1,6-N-ACETYL-D-GLUCOSAMINE SYNTHASE"/>
    <property type="match status" value="1"/>
</dbReference>
<keyword evidence="5" id="KW-1133">Transmembrane helix</keyword>